<proteinExistence type="inferred from homology"/>
<dbReference type="InterPro" id="IPR039417">
    <property type="entry name" value="Peptidase_C1A_papain-like"/>
</dbReference>
<organism evidence="4">
    <name type="scientific">hydrocarbon metagenome</name>
    <dbReference type="NCBI Taxonomy" id="938273"/>
    <lineage>
        <taxon>unclassified sequences</taxon>
        <taxon>metagenomes</taxon>
        <taxon>ecological metagenomes</taxon>
    </lineage>
</organism>
<evidence type="ECO:0000256" key="1">
    <source>
        <dbReference type="ARBA" id="ARBA00008455"/>
    </source>
</evidence>
<dbReference type="Gene3D" id="3.10.620.30">
    <property type="match status" value="1"/>
</dbReference>
<evidence type="ECO:0000313" key="4">
    <source>
        <dbReference type="EMBL" id="KUG23362.1"/>
    </source>
</evidence>
<comment type="caution">
    <text evidence="4">The sequence shown here is derived from an EMBL/GenBank/DDBJ whole genome shotgun (WGS) entry which is preliminary data.</text>
</comment>
<dbReference type="PROSITE" id="PS00639">
    <property type="entry name" value="THIOL_PROTEASE_HIS"/>
    <property type="match status" value="1"/>
</dbReference>
<dbReference type="SUPFAM" id="SSF49452">
    <property type="entry name" value="Starch-binding domain-like"/>
    <property type="match status" value="1"/>
</dbReference>
<dbReference type="InterPro" id="IPR000668">
    <property type="entry name" value="Peptidase_C1A_C"/>
</dbReference>
<dbReference type="GO" id="GO:0006508">
    <property type="term" value="P:proteolysis"/>
    <property type="evidence" value="ECO:0007669"/>
    <property type="project" value="InterPro"/>
</dbReference>
<dbReference type="EMBL" id="LNQE01000910">
    <property type="protein sequence ID" value="KUG23362.1"/>
    <property type="molecule type" value="Genomic_DNA"/>
</dbReference>
<evidence type="ECO:0000259" key="3">
    <source>
        <dbReference type="SMART" id="SM00645"/>
    </source>
</evidence>
<reference evidence="4" key="1">
    <citation type="journal article" date="2015" name="Proc. Natl. Acad. Sci. U.S.A.">
        <title>Networks of energetic and metabolic interactions define dynamics in microbial communities.</title>
        <authorList>
            <person name="Embree M."/>
            <person name="Liu J.K."/>
            <person name="Al-Bassam M.M."/>
            <person name="Zengler K."/>
        </authorList>
    </citation>
    <scope>NUCLEOTIDE SEQUENCE</scope>
</reference>
<dbReference type="SMART" id="SM00645">
    <property type="entry name" value="Pept_C1"/>
    <property type="match status" value="1"/>
</dbReference>
<accession>A0A0W8FRG9</accession>
<dbReference type="Gene3D" id="2.60.40.1120">
    <property type="entry name" value="Carboxypeptidase-like, regulatory domain"/>
    <property type="match status" value="1"/>
</dbReference>
<dbReference type="InterPro" id="IPR013128">
    <property type="entry name" value="Peptidase_C1A"/>
</dbReference>
<dbReference type="CDD" id="cd02248">
    <property type="entry name" value="Peptidase_C1A"/>
    <property type="match status" value="1"/>
</dbReference>
<dbReference type="AlphaFoldDB" id="A0A0W8FRG9"/>
<feature type="domain" description="Peptidase C1A papain C-terminal" evidence="3">
    <location>
        <begin position="78"/>
        <end position="288"/>
    </location>
</feature>
<feature type="region of interest" description="Disordered" evidence="2">
    <location>
        <begin position="302"/>
        <end position="324"/>
    </location>
</feature>
<protein>
    <submittedName>
        <fullName evidence="4">Peptidase c1a, papain</fullName>
    </submittedName>
</protein>
<dbReference type="InterPro" id="IPR013784">
    <property type="entry name" value="Carb-bd-like_fold"/>
</dbReference>
<comment type="similarity">
    <text evidence="1">Belongs to the peptidase C1 family.</text>
</comment>
<evidence type="ECO:0000256" key="2">
    <source>
        <dbReference type="SAM" id="MobiDB-lite"/>
    </source>
</evidence>
<dbReference type="GO" id="GO:0008234">
    <property type="term" value="F:cysteine-type peptidase activity"/>
    <property type="evidence" value="ECO:0007669"/>
    <property type="project" value="InterPro"/>
</dbReference>
<dbReference type="SUPFAM" id="SSF54001">
    <property type="entry name" value="Cysteine proteinases"/>
    <property type="match status" value="2"/>
</dbReference>
<dbReference type="Pfam" id="PF00112">
    <property type="entry name" value="Peptidase_C1"/>
    <property type="match status" value="1"/>
</dbReference>
<dbReference type="GO" id="GO:0030246">
    <property type="term" value="F:carbohydrate binding"/>
    <property type="evidence" value="ECO:0007669"/>
    <property type="project" value="InterPro"/>
</dbReference>
<gene>
    <name evidence="4" type="ORF">ASZ90_006854</name>
</gene>
<feature type="compositionally biased region" description="Low complexity" evidence="2">
    <location>
        <begin position="309"/>
        <end position="324"/>
    </location>
</feature>
<dbReference type="PANTHER" id="PTHR12411">
    <property type="entry name" value="CYSTEINE PROTEASE FAMILY C1-RELATED"/>
    <property type="match status" value="1"/>
</dbReference>
<dbReference type="InterPro" id="IPR025660">
    <property type="entry name" value="Pept_his_AS"/>
</dbReference>
<sequence length="666" mass="73145">MLVLITFLSGVFLVPNSFADSKERDEIIKFIKQKKARWSAKDTKISRFTKAERKKRLGSQIPTQTIQEKILAITSAPVPSQLDWRNYNGNSYVTPVKEQSECSDCWAFASTAALESNKLISGNTPGVFLDLSEQTLNSCSGAGSCSGGYIDAAANFLRDIGLPLEACNPYTATDGMCSVSCSDWLINPYKISGWYKVNPAVEAIKYALYNYGPVVALMAVNTDYYYYSTGVYEYSWGSFEGYHAVLVVGYDDAEQCFIIKSSWGEDWGEAGYGKIAYSEVAGNSQFGFWTIAYENAIPTGFPTQDNIPRDPNNPNTTTQNGNSNEQLSILTGSVKDESGNTVSGAEIKIDKYKATSNAAGSYVFSSLPAGSYIATVSKKGYSTLSANLTVTAKETVTKNFVIYSSGTGDKSNDKKDDSEEIQDEVYGPGWINVRGEHVTLEKAGKFFKARKEKMLAEASEKAPLAGAAADYETDEIKELAYALRYDPKLIYEYVHNNIDYVPYFGSVKGAQLTYLDGSGNDFDQASLMIALLRASSGKNANQTIYTAEYVFKFLNIPADNLANWFRVPKSKVAFVLNGGFVPYATNNGGQSYLMARAYVKLIVNGQDYFFDPAYKTYNNYDNDNKSPMSTSDFGTAMEYDRNAFLNVALSGATVEPNGYLLSAKTS</sequence>
<dbReference type="InterPro" id="IPR038765">
    <property type="entry name" value="Papain-like_cys_pep_sf"/>
</dbReference>
<dbReference type="Gene3D" id="3.90.70.10">
    <property type="entry name" value="Cysteine proteinases"/>
    <property type="match status" value="1"/>
</dbReference>
<dbReference type="Pfam" id="PF13620">
    <property type="entry name" value="CarboxypepD_reg"/>
    <property type="match status" value="1"/>
</dbReference>
<name>A0A0W8FRG9_9ZZZZ</name>